<dbReference type="AlphaFoldDB" id="A0AA40DDC7"/>
<dbReference type="GO" id="GO:0008168">
    <property type="term" value="F:methyltransferase activity"/>
    <property type="evidence" value="ECO:0007669"/>
    <property type="project" value="UniProtKB-KW"/>
</dbReference>
<name>A0AA40DDC7_9PEZI</name>
<evidence type="ECO:0000256" key="1">
    <source>
        <dbReference type="ARBA" id="ARBA00038158"/>
    </source>
</evidence>
<keyword evidence="3" id="KW-0808">Transferase</keyword>
<evidence type="ECO:0000313" key="4">
    <source>
        <dbReference type="Proteomes" id="UP001174997"/>
    </source>
</evidence>
<dbReference type="CDD" id="cd02440">
    <property type="entry name" value="AdoMet_MTases"/>
    <property type="match status" value="1"/>
</dbReference>
<comment type="caution">
    <text evidence="3">The sequence shown here is derived from an EMBL/GenBank/DDBJ whole genome shotgun (WGS) entry which is preliminary data.</text>
</comment>
<dbReference type="SUPFAM" id="SSF53335">
    <property type="entry name" value="S-adenosyl-L-methionine-dependent methyltransferases"/>
    <property type="match status" value="1"/>
</dbReference>
<dbReference type="InterPro" id="IPR029063">
    <property type="entry name" value="SAM-dependent_MTases_sf"/>
</dbReference>
<dbReference type="EMBL" id="JAULSY010000013">
    <property type="protein sequence ID" value="KAK0672393.1"/>
    <property type="molecule type" value="Genomic_DNA"/>
</dbReference>
<dbReference type="Pfam" id="PF13489">
    <property type="entry name" value="Methyltransf_23"/>
    <property type="match status" value="1"/>
</dbReference>
<comment type="similarity">
    <text evidence="1">Belongs to the methyltransferase superfamily. LaeA methyltransferase family.</text>
</comment>
<keyword evidence="4" id="KW-1185">Reference proteome</keyword>
<dbReference type="Gene3D" id="3.40.50.150">
    <property type="entry name" value="Vaccinia Virus protein VP39"/>
    <property type="match status" value="1"/>
</dbReference>
<evidence type="ECO:0000256" key="2">
    <source>
        <dbReference type="SAM" id="MobiDB-lite"/>
    </source>
</evidence>
<dbReference type="Proteomes" id="UP001174997">
    <property type="component" value="Unassembled WGS sequence"/>
</dbReference>
<keyword evidence="3" id="KW-0489">Methyltransferase</keyword>
<reference evidence="3" key="1">
    <citation type="submission" date="2023-06" db="EMBL/GenBank/DDBJ databases">
        <title>Genome-scale phylogeny and comparative genomics of the fungal order Sordariales.</title>
        <authorList>
            <consortium name="Lawrence Berkeley National Laboratory"/>
            <person name="Hensen N."/>
            <person name="Bonometti L."/>
            <person name="Westerberg I."/>
            <person name="Brannstrom I.O."/>
            <person name="Guillou S."/>
            <person name="Cros-Aarteil S."/>
            <person name="Calhoun S."/>
            <person name="Haridas S."/>
            <person name="Kuo A."/>
            <person name="Mondo S."/>
            <person name="Pangilinan J."/>
            <person name="Riley R."/>
            <person name="Labutti K."/>
            <person name="Andreopoulos B."/>
            <person name="Lipzen A."/>
            <person name="Chen C."/>
            <person name="Yanf M."/>
            <person name="Daum C."/>
            <person name="Ng V."/>
            <person name="Clum A."/>
            <person name="Steindorff A."/>
            <person name="Ohm R."/>
            <person name="Martin F."/>
            <person name="Silar P."/>
            <person name="Natvig D."/>
            <person name="Lalanne C."/>
            <person name="Gautier V."/>
            <person name="Ament-Velasquez S.L."/>
            <person name="Kruys A."/>
            <person name="Hutchinson M.I."/>
            <person name="Powell A.J."/>
            <person name="Barry K."/>
            <person name="Miller A.N."/>
            <person name="Grigoriev I.V."/>
            <person name="Debuchy R."/>
            <person name="Gladieux P."/>
            <person name="Thoren M.H."/>
            <person name="Johannesson H."/>
        </authorList>
    </citation>
    <scope>NUCLEOTIDE SEQUENCE</scope>
    <source>
        <strain evidence="3">CBS 307.81</strain>
    </source>
</reference>
<protein>
    <submittedName>
        <fullName evidence="3">S-adenosyl-L-methionine-dependent methyltransferase</fullName>
    </submittedName>
</protein>
<feature type="region of interest" description="Disordered" evidence="2">
    <location>
        <begin position="1"/>
        <end position="35"/>
    </location>
</feature>
<feature type="compositionally biased region" description="Polar residues" evidence="2">
    <location>
        <begin position="1"/>
        <end position="26"/>
    </location>
</feature>
<dbReference type="GO" id="GO:0032259">
    <property type="term" value="P:methylation"/>
    <property type="evidence" value="ECO:0007669"/>
    <property type="project" value="UniProtKB-KW"/>
</dbReference>
<dbReference type="PANTHER" id="PTHR43591:SF24">
    <property type="entry name" value="2-METHOXY-6-POLYPRENYL-1,4-BENZOQUINOL METHYLASE, MITOCHONDRIAL"/>
    <property type="match status" value="1"/>
</dbReference>
<accession>A0AA40DDC7</accession>
<proteinExistence type="inferred from homology"/>
<evidence type="ECO:0000313" key="3">
    <source>
        <dbReference type="EMBL" id="KAK0672393.1"/>
    </source>
</evidence>
<dbReference type="PANTHER" id="PTHR43591">
    <property type="entry name" value="METHYLTRANSFERASE"/>
    <property type="match status" value="1"/>
</dbReference>
<organism evidence="3 4">
    <name type="scientific">Cercophora samala</name>
    <dbReference type="NCBI Taxonomy" id="330535"/>
    <lineage>
        <taxon>Eukaryota</taxon>
        <taxon>Fungi</taxon>
        <taxon>Dikarya</taxon>
        <taxon>Ascomycota</taxon>
        <taxon>Pezizomycotina</taxon>
        <taxon>Sordariomycetes</taxon>
        <taxon>Sordariomycetidae</taxon>
        <taxon>Sordariales</taxon>
        <taxon>Lasiosphaeriaceae</taxon>
        <taxon>Cercophora</taxon>
    </lineage>
</organism>
<gene>
    <name evidence="3" type="ORF">QBC41DRAFT_313744</name>
</gene>
<sequence length="305" mass="33706">MTIIGNSLQNAPSSDAASTDGRTFQDPNKYLLPNDKQEKDRLDKQYILITKLLDGKLAWAPIHEPRNVLDVCTGTGIWAIQFARQHPNAQVTGIDIDTITPAITPVPSNCTFQSSIDAQDGPWSFAPDVKFDFVHFRMILSCFTRPIQVFQSVYDNLSPGGYIEIQDLCVEIHSQDGSASGTSFEKIVDLYNKGALKSGVDMAKAKNYKNWLQEVGFVDVEEHLAEPGLPTTGWHENERDREIGTQGGAAIQTFIEKGMPAYLRAAGLDEAGLKELSEKAIAELGSGDVRAYYPFYVVYGRKPLD</sequence>